<keyword evidence="1" id="KW-0812">Transmembrane</keyword>
<evidence type="ECO:0000256" key="1">
    <source>
        <dbReference type="SAM" id="Phobius"/>
    </source>
</evidence>
<keyword evidence="1" id="KW-1133">Transmembrane helix</keyword>
<reference evidence="2" key="1">
    <citation type="submission" date="2023-04" db="EMBL/GenBank/DDBJ databases">
        <title>Bacteriophage Phass-1 Discovered in the Human Gut Virome - the Founding Member of the Proposed New Family Phassviridae.</title>
        <authorList>
            <person name="Tikunov A.Y."/>
            <person name="Morozova V.V."/>
            <person name="Chechushkov A.V."/>
            <person name="Tikunova N.V."/>
        </authorList>
    </citation>
    <scope>NUCLEOTIDE SEQUENCE</scope>
</reference>
<feature type="transmembrane region" description="Helical" evidence="1">
    <location>
        <begin position="5"/>
        <end position="22"/>
    </location>
</feature>
<proteinExistence type="predicted"/>
<name>A0AAF0LY36_9CAUD</name>
<keyword evidence="1" id="KW-0472">Membrane</keyword>
<feature type="transmembrane region" description="Helical" evidence="1">
    <location>
        <begin position="34"/>
        <end position="55"/>
    </location>
</feature>
<sequence length="207" mass="24132">MKRFVICLATTFGIIFGGALWFHVMKLMFGPENAFVYAMMELAAVSIAGIVWAFWNMVSPEKEEEEKEQTVRIELIGQDLFKYEGDRIEKVGAMWEAKDWMEPLMKKTDWDQCMAAIDNRSRLQTIRKLARQMDYRKAREEKETVREVELRSNFAADTYELIVKYEDGSVKIQPIDPMAIFEYGGVGKYLKDLERRLGLGFEIKTNL</sequence>
<dbReference type="Proteomes" id="UP001237988">
    <property type="component" value="Segment"/>
</dbReference>
<protein>
    <submittedName>
        <fullName evidence="2">Uncharacterized protein</fullName>
    </submittedName>
</protein>
<evidence type="ECO:0000313" key="3">
    <source>
        <dbReference type="Proteomes" id="UP001237988"/>
    </source>
</evidence>
<evidence type="ECO:0000313" key="2">
    <source>
        <dbReference type="EMBL" id="WIC39530.1"/>
    </source>
</evidence>
<organism evidence="2 3">
    <name type="scientific">Phage Phass-1</name>
    <dbReference type="NCBI Taxonomy" id="3043662"/>
    <lineage>
        <taxon>Viruses</taxon>
        <taxon>Duplodnaviria</taxon>
        <taxon>Heunggongvirae</taxon>
        <taxon>Uroviricota</taxon>
        <taxon>Caudoviricetes</taxon>
        <taxon>Caudoviricetes code 15 clade</taxon>
    </lineage>
</organism>
<dbReference type="EMBL" id="OQ749652">
    <property type="protein sequence ID" value="WIC39530.1"/>
    <property type="molecule type" value="Genomic_DNA"/>
</dbReference>
<accession>A0AAF0LY36</accession>